<dbReference type="EMBL" id="LAZR01044977">
    <property type="protein sequence ID" value="KKL01132.1"/>
    <property type="molecule type" value="Genomic_DNA"/>
</dbReference>
<evidence type="ECO:0000313" key="2">
    <source>
        <dbReference type="EMBL" id="KKL01132.1"/>
    </source>
</evidence>
<feature type="transmembrane region" description="Helical" evidence="1">
    <location>
        <begin position="12"/>
        <end position="29"/>
    </location>
</feature>
<keyword evidence="1" id="KW-1133">Transmembrane helix</keyword>
<organism evidence="2">
    <name type="scientific">marine sediment metagenome</name>
    <dbReference type="NCBI Taxonomy" id="412755"/>
    <lineage>
        <taxon>unclassified sequences</taxon>
        <taxon>metagenomes</taxon>
        <taxon>ecological metagenomes</taxon>
    </lineage>
</organism>
<proteinExistence type="predicted"/>
<reference evidence="2" key="1">
    <citation type="journal article" date="2015" name="Nature">
        <title>Complex archaea that bridge the gap between prokaryotes and eukaryotes.</title>
        <authorList>
            <person name="Spang A."/>
            <person name="Saw J.H."/>
            <person name="Jorgensen S.L."/>
            <person name="Zaremba-Niedzwiedzka K."/>
            <person name="Martijn J."/>
            <person name="Lind A.E."/>
            <person name="van Eijk R."/>
            <person name="Schleper C."/>
            <person name="Guy L."/>
            <person name="Ettema T.J."/>
        </authorList>
    </citation>
    <scope>NUCLEOTIDE SEQUENCE</scope>
</reference>
<keyword evidence="1" id="KW-0472">Membrane</keyword>
<sequence length="34" mass="3881">MDITFFDEIGSVLLLVASLLVIVTFIKGIREWLK</sequence>
<gene>
    <name evidence="2" type="ORF">LCGC14_2627360</name>
</gene>
<name>A0A0F9CTV1_9ZZZZ</name>
<keyword evidence="1" id="KW-0812">Transmembrane</keyword>
<dbReference type="AlphaFoldDB" id="A0A0F9CTV1"/>
<protein>
    <submittedName>
        <fullName evidence="2">Uncharacterized protein</fullName>
    </submittedName>
</protein>
<evidence type="ECO:0000256" key="1">
    <source>
        <dbReference type="SAM" id="Phobius"/>
    </source>
</evidence>
<comment type="caution">
    <text evidence="2">The sequence shown here is derived from an EMBL/GenBank/DDBJ whole genome shotgun (WGS) entry which is preliminary data.</text>
</comment>
<accession>A0A0F9CTV1</accession>